<dbReference type="Gene3D" id="1.20.140.10">
    <property type="entry name" value="Butyryl-CoA Dehydrogenase, subunit A, domain 3"/>
    <property type="match status" value="1"/>
</dbReference>
<dbReference type="RefSeq" id="WP_025291572.1">
    <property type="nucleotide sequence ID" value="NZ_CP006644.1"/>
</dbReference>
<dbReference type="PANTHER" id="PTHR43292">
    <property type="entry name" value="ACYL-COA DEHYDROGENASE"/>
    <property type="match status" value="1"/>
</dbReference>
<dbReference type="Pfam" id="PF02770">
    <property type="entry name" value="Acyl-CoA_dh_M"/>
    <property type="match status" value="1"/>
</dbReference>
<accession>W0AAF7</accession>
<evidence type="ECO:0000256" key="4">
    <source>
        <dbReference type="ARBA" id="ARBA00022827"/>
    </source>
</evidence>
<evidence type="ECO:0000313" key="10">
    <source>
        <dbReference type="EMBL" id="AHE53308.1"/>
    </source>
</evidence>
<dbReference type="GO" id="GO:0005886">
    <property type="term" value="C:plasma membrane"/>
    <property type="evidence" value="ECO:0007669"/>
    <property type="project" value="TreeGrafter"/>
</dbReference>
<keyword evidence="5 6" id="KW-0560">Oxidoreductase</keyword>
<evidence type="ECO:0000256" key="1">
    <source>
        <dbReference type="ARBA" id="ARBA00001974"/>
    </source>
</evidence>
<evidence type="ECO:0000259" key="8">
    <source>
        <dbReference type="Pfam" id="PF02770"/>
    </source>
</evidence>
<protein>
    <recommendedName>
        <fullName evidence="12">Acyl-CoA dehydrogenase</fullName>
    </recommendedName>
</protein>
<keyword evidence="3 6" id="KW-0285">Flavoprotein</keyword>
<dbReference type="AlphaFoldDB" id="W0AAF7"/>
<dbReference type="InterPro" id="IPR009075">
    <property type="entry name" value="AcylCo_DH/oxidase_C"/>
</dbReference>
<evidence type="ECO:0000256" key="5">
    <source>
        <dbReference type="ARBA" id="ARBA00023002"/>
    </source>
</evidence>
<gene>
    <name evidence="10" type="ORF">NX02_07920</name>
</gene>
<dbReference type="STRING" id="1123269.NX02_07920"/>
<dbReference type="SUPFAM" id="SSF47203">
    <property type="entry name" value="Acyl-CoA dehydrogenase C-terminal domain-like"/>
    <property type="match status" value="1"/>
</dbReference>
<evidence type="ECO:0000259" key="7">
    <source>
        <dbReference type="Pfam" id="PF00441"/>
    </source>
</evidence>
<feature type="domain" description="Acyl-CoA oxidase/dehydrogenase middle" evidence="8">
    <location>
        <begin position="119"/>
        <end position="211"/>
    </location>
</feature>
<dbReference type="InterPro" id="IPR009100">
    <property type="entry name" value="AcylCoA_DH/oxidase_NM_dom_sf"/>
</dbReference>
<feature type="domain" description="Acyl-CoA dehydrogenase/oxidase N-terminal" evidence="9">
    <location>
        <begin position="37"/>
        <end position="114"/>
    </location>
</feature>
<comment type="cofactor">
    <cofactor evidence="1 6">
        <name>FAD</name>
        <dbReference type="ChEBI" id="CHEBI:57692"/>
    </cofactor>
</comment>
<dbReference type="GO" id="GO:0016627">
    <property type="term" value="F:oxidoreductase activity, acting on the CH-CH group of donors"/>
    <property type="evidence" value="ECO:0007669"/>
    <property type="project" value="InterPro"/>
</dbReference>
<comment type="similarity">
    <text evidence="2 6">Belongs to the acyl-CoA dehydrogenase family.</text>
</comment>
<dbReference type="InterPro" id="IPR006091">
    <property type="entry name" value="Acyl-CoA_Oxase/DH_mid-dom"/>
</dbReference>
<organism evidence="10 11">
    <name type="scientific">Sphingomonas sanxanigenens DSM 19645 = NX02</name>
    <dbReference type="NCBI Taxonomy" id="1123269"/>
    <lineage>
        <taxon>Bacteria</taxon>
        <taxon>Pseudomonadati</taxon>
        <taxon>Pseudomonadota</taxon>
        <taxon>Alphaproteobacteria</taxon>
        <taxon>Sphingomonadales</taxon>
        <taxon>Sphingomonadaceae</taxon>
        <taxon>Sphingomonas</taxon>
    </lineage>
</organism>
<dbReference type="OrthoDB" id="9780544at2"/>
<dbReference type="PANTHER" id="PTHR43292:SF3">
    <property type="entry name" value="ACYL-COA DEHYDROGENASE FADE29"/>
    <property type="match status" value="1"/>
</dbReference>
<dbReference type="Gene3D" id="2.40.110.10">
    <property type="entry name" value="Butyryl-CoA Dehydrogenase, subunit A, domain 2"/>
    <property type="match status" value="1"/>
</dbReference>
<dbReference type="InterPro" id="IPR052161">
    <property type="entry name" value="Mycobact_Acyl-CoA_DH"/>
</dbReference>
<dbReference type="InterPro" id="IPR046373">
    <property type="entry name" value="Acyl-CoA_Oxase/DH_mid-dom_sf"/>
</dbReference>
<sequence>MSGLLDEARAWLTAALDGPFADVRGVADLSSAYDRRKQWERALGEAGLGAVGWPTDHGGRGATIAEQVAFAELYARLRAPSRLSHIGVELAGPTIIAFGTEAQKQRFLPGIASGRELWAQGYSEPNAGSDLANVRTRARLVDGRWVIDGQKIWTSLGMISDWAFVVARTEEGSKGPKGLSYLLVPLDQPGIVRRPIRQMTGEAEFAELFFDGAVTDADNIVGSAGQGWGIAMATLGFERGVSTVVQQMQFGNELAALIATARANGADRDAGLRRRIADAWIGLEVMRHGLVRTLSDESTEELGEEALTSKLYWSRWHRDLGDLAMDVQGLAGQVSDSDEYRFDALTHMYLASRADTIYAGSSQIQRNLIAERGLGLPREPRGNR</sequence>
<name>W0AAF7_9SPHN</name>
<dbReference type="InterPro" id="IPR037069">
    <property type="entry name" value="AcylCoA_DH/ox_N_sf"/>
</dbReference>
<dbReference type="PATRIC" id="fig|1123269.5.peg.1545"/>
<dbReference type="EMBL" id="CP006644">
    <property type="protein sequence ID" value="AHE53308.1"/>
    <property type="molecule type" value="Genomic_DNA"/>
</dbReference>
<dbReference type="Pfam" id="PF00441">
    <property type="entry name" value="Acyl-CoA_dh_1"/>
    <property type="match status" value="1"/>
</dbReference>
<dbReference type="GO" id="GO:0050660">
    <property type="term" value="F:flavin adenine dinucleotide binding"/>
    <property type="evidence" value="ECO:0007669"/>
    <property type="project" value="InterPro"/>
</dbReference>
<dbReference type="InterPro" id="IPR013786">
    <property type="entry name" value="AcylCoA_DH/ox_N"/>
</dbReference>
<reference evidence="10 11" key="1">
    <citation type="submission" date="2013-07" db="EMBL/GenBank/DDBJ databases">
        <title>Completed genome of Sphingomonas sanxanigenens NX02.</title>
        <authorList>
            <person name="Ma T."/>
            <person name="Huang H."/>
            <person name="Wu M."/>
            <person name="Li X."/>
            <person name="Li G."/>
        </authorList>
    </citation>
    <scope>NUCLEOTIDE SEQUENCE [LARGE SCALE GENOMIC DNA]</scope>
    <source>
        <strain evidence="10 11">NX02</strain>
    </source>
</reference>
<feature type="domain" description="Acyl-CoA dehydrogenase/oxidase C-terminal" evidence="7">
    <location>
        <begin position="225"/>
        <end position="373"/>
    </location>
</feature>
<dbReference type="Gene3D" id="1.10.540.10">
    <property type="entry name" value="Acyl-CoA dehydrogenase/oxidase, N-terminal domain"/>
    <property type="match status" value="1"/>
</dbReference>
<evidence type="ECO:0008006" key="12">
    <source>
        <dbReference type="Google" id="ProtNLM"/>
    </source>
</evidence>
<dbReference type="Pfam" id="PF02771">
    <property type="entry name" value="Acyl-CoA_dh_N"/>
    <property type="match status" value="1"/>
</dbReference>
<evidence type="ECO:0000259" key="9">
    <source>
        <dbReference type="Pfam" id="PF02771"/>
    </source>
</evidence>
<keyword evidence="4 6" id="KW-0274">FAD</keyword>
<evidence type="ECO:0000256" key="3">
    <source>
        <dbReference type="ARBA" id="ARBA00022630"/>
    </source>
</evidence>
<keyword evidence="11" id="KW-1185">Reference proteome</keyword>
<evidence type="ECO:0000256" key="6">
    <source>
        <dbReference type="RuleBase" id="RU362125"/>
    </source>
</evidence>
<evidence type="ECO:0000256" key="2">
    <source>
        <dbReference type="ARBA" id="ARBA00009347"/>
    </source>
</evidence>
<dbReference type="eggNOG" id="COG1960">
    <property type="taxonomic scope" value="Bacteria"/>
</dbReference>
<dbReference type="KEGG" id="ssan:NX02_07920"/>
<dbReference type="InterPro" id="IPR036250">
    <property type="entry name" value="AcylCo_DH-like_C"/>
</dbReference>
<dbReference type="HOGENOM" id="CLU_018204_9_0_5"/>
<dbReference type="Proteomes" id="UP000018851">
    <property type="component" value="Chromosome"/>
</dbReference>
<proteinExistence type="inferred from homology"/>
<dbReference type="SUPFAM" id="SSF56645">
    <property type="entry name" value="Acyl-CoA dehydrogenase NM domain-like"/>
    <property type="match status" value="1"/>
</dbReference>
<evidence type="ECO:0000313" key="11">
    <source>
        <dbReference type="Proteomes" id="UP000018851"/>
    </source>
</evidence>